<evidence type="ECO:0000313" key="2">
    <source>
        <dbReference type="EMBL" id="RDH90565.1"/>
    </source>
</evidence>
<dbReference type="AlphaFoldDB" id="A0A370DY41"/>
<organism evidence="2 3">
    <name type="scientific">endosymbiont of Lamellibrachia luymesi</name>
    <dbReference type="NCBI Taxonomy" id="2200907"/>
    <lineage>
        <taxon>Bacteria</taxon>
        <taxon>Pseudomonadati</taxon>
        <taxon>Pseudomonadota</taxon>
        <taxon>Gammaproteobacteria</taxon>
        <taxon>sulfur-oxidizing symbionts</taxon>
    </lineage>
</organism>
<feature type="signal peptide" evidence="1">
    <location>
        <begin position="1"/>
        <end position="25"/>
    </location>
</feature>
<dbReference type="PROSITE" id="PS51257">
    <property type="entry name" value="PROKAR_LIPOPROTEIN"/>
    <property type="match status" value="1"/>
</dbReference>
<accession>A0A370DY41</accession>
<comment type="caution">
    <text evidence="2">The sequence shown here is derived from an EMBL/GenBank/DDBJ whole genome shotgun (WGS) entry which is preliminary data.</text>
</comment>
<dbReference type="EMBL" id="QFXD01000157">
    <property type="protein sequence ID" value="RDH90565.1"/>
    <property type="molecule type" value="Genomic_DNA"/>
</dbReference>
<feature type="chain" id="PRO_5017050498" evidence="1">
    <location>
        <begin position="26"/>
        <end position="124"/>
    </location>
</feature>
<gene>
    <name evidence="2" type="ORF">DIZ79_08860</name>
</gene>
<reference evidence="2 3" key="1">
    <citation type="journal article" date="2018" name="ISME J.">
        <title>Endosymbiont genomes yield clues of tubeworm success.</title>
        <authorList>
            <person name="Li Y."/>
            <person name="Liles M.R."/>
            <person name="Halanych K.M."/>
        </authorList>
    </citation>
    <scope>NUCLEOTIDE SEQUENCE [LARGE SCALE GENOMIC DNA]</scope>
    <source>
        <strain evidence="2">A1422</strain>
    </source>
</reference>
<evidence type="ECO:0000256" key="1">
    <source>
        <dbReference type="SAM" id="SignalP"/>
    </source>
</evidence>
<protein>
    <submittedName>
        <fullName evidence="2">Uncharacterized protein</fullName>
    </submittedName>
</protein>
<proteinExistence type="predicted"/>
<dbReference type="Proteomes" id="UP000255508">
    <property type="component" value="Unassembled WGS sequence"/>
</dbReference>
<keyword evidence="1" id="KW-0732">Signal</keyword>
<evidence type="ECO:0000313" key="3">
    <source>
        <dbReference type="Proteomes" id="UP000255508"/>
    </source>
</evidence>
<sequence length="124" mass="13593">MIIKTKCLFLALLTSILFVGCSVHPGSGIWVPAEGSESPYSRVEVLFEGRAELFVAGREAHLFRCFWGGTTADSIHMDCISADDETQKPVFTLQVSADGTARLSEAGKNLGLFQRTEQIPTRKE</sequence>
<name>A0A370DY41_9GAMM</name>